<sequence>MLNEFWATAPTRYKVLVFGAMGLIAVGIILNLVGNTSGNQGLAMASLPLIGLGLVLHVAGIVVRGQAIRKNIRR</sequence>
<protein>
    <recommendedName>
        <fullName evidence="4">DUF3188 domain-containing protein</fullName>
    </recommendedName>
</protein>
<keyword evidence="1" id="KW-1133">Transmembrane helix</keyword>
<dbReference type="EMBL" id="LNQM01000001">
    <property type="protein sequence ID" value="KSU78834.1"/>
    <property type="molecule type" value="Genomic_DNA"/>
</dbReference>
<evidence type="ECO:0000313" key="2">
    <source>
        <dbReference type="EMBL" id="KSU78834.1"/>
    </source>
</evidence>
<dbReference type="InterPro" id="IPR021524">
    <property type="entry name" value="DUF3188"/>
</dbReference>
<evidence type="ECO:0000313" key="3">
    <source>
        <dbReference type="Proteomes" id="UP000053199"/>
    </source>
</evidence>
<dbReference type="STRING" id="993070.AS031_02000"/>
<organism evidence="2 3">
    <name type="scientific">Pseudarthrobacter enclensis</name>
    <dbReference type="NCBI Taxonomy" id="993070"/>
    <lineage>
        <taxon>Bacteria</taxon>
        <taxon>Bacillati</taxon>
        <taxon>Actinomycetota</taxon>
        <taxon>Actinomycetes</taxon>
        <taxon>Micrococcales</taxon>
        <taxon>Micrococcaceae</taxon>
        <taxon>Pseudarthrobacter</taxon>
    </lineage>
</organism>
<dbReference type="RefSeq" id="WP_058266460.1">
    <property type="nucleotide sequence ID" value="NZ_FMAZ01000001.1"/>
</dbReference>
<evidence type="ECO:0000256" key="1">
    <source>
        <dbReference type="SAM" id="Phobius"/>
    </source>
</evidence>
<feature type="transmembrane region" description="Helical" evidence="1">
    <location>
        <begin position="45"/>
        <end position="65"/>
    </location>
</feature>
<gene>
    <name evidence="2" type="ORF">AS031_02000</name>
</gene>
<keyword evidence="1" id="KW-0472">Membrane</keyword>
<accession>A0A0V8IVQ6</accession>
<proteinExistence type="predicted"/>
<dbReference type="Proteomes" id="UP000053199">
    <property type="component" value="Unassembled WGS sequence"/>
</dbReference>
<name>A0A0V8IVQ6_9MICC</name>
<feature type="transmembrane region" description="Helical" evidence="1">
    <location>
        <begin position="12"/>
        <end position="33"/>
    </location>
</feature>
<dbReference type="AlphaFoldDB" id="A0A0V8IVQ6"/>
<dbReference type="OrthoDB" id="4950952at2"/>
<reference evidence="2 3" key="1">
    <citation type="journal article" date="2014" name="Arch. Microbiol.">
        <title>Arthrobacter enclensis sp. nov., isolated from sediment sample.</title>
        <authorList>
            <person name="Dastager S.G."/>
            <person name="Liu Q."/>
            <person name="Tang S.K."/>
            <person name="Krishnamurthi S."/>
            <person name="Lee J.C."/>
            <person name="Li W.J."/>
        </authorList>
    </citation>
    <scope>NUCLEOTIDE SEQUENCE [LARGE SCALE GENOMIC DNA]</scope>
    <source>
        <strain evidence="2 3">NIO-1008</strain>
    </source>
</reference>
<keyword evidence="1" id="KW-0812">Transmembrane</keyword>
<dbReference type="Pfam" id="PF11384">
    <property type="entry name" value="DUF3188"/>
    <property type="match status" value="1"/>
</dbReference>
<evidence type="ECO:0008006" key="4">
    <source>
        <dbReference type="Google" id="ProtNLM"/>
    </source>
</evidence>
<comment type="caution">
    <text evidence="2">The sequence shown here is derived from an EMBL/GenBank/DDBJ whole genome shotgun (WGS) entry which is preliminary data.</text>
</comment>
<keyword evidence="3" id="KW-1185">Reference proteome</keyword>